<sequence>MFNSASRALWEISLHSRFELHSPTTPRWTSLVESDCCIKLAQSSVAASRRCEIALAHPMVGNIGCTKWKLSSLVRGTPSSDMQT</sequence>
<comment type="caution">
    <text evidence="1">The sequence shown here is derived from an EMBL/GenBank/DDBJ whole genome shotgun (WGS) entry which is preliminary data.</text>
</comment>
<keyword evidence="2" id="KW-1185">Reference proteome</keyword>
<dbReference type="EMBL" id="JBBPBM010000266">
    <property type="protein sequence ID" value="KAK8498354.1"/>
    <property type="molecule type" value="Genomic_DNA"/>
</dbReference>
<dbReference type="Proteomes" id="UP001472677">
    <property type="component" value="Unassembled WGS sequence"/>
</dbReference>
<accession>A0ABR2AVZ6</accession>
<protein>
    <submittedName>
        <fullName evidence="1">Uncharacterized protein</fullName>
    </submittedName>
</protein>
<proteinExistence type="predicted"/>
<name>A0ABR2AVZ6_9ROSI</name>
<organism evidence="1 2">
    <name type="scientific">Hibiscus sabdariffa</name>
    <name type="common">roselle</name>
    <dbReference type="NCBI Taxonomy" id="183260"/>
    <lineage>
        <taxon>Eukaryota</taxon>
        <taxon>Viridiplantae</taxon>
        <taxon>Streptophyta</taxon>
        <taxon>Embryophyta</taxon>
        <taxon>Tracheophyta</taxon>
        <taxon>Spermatophyta</taxon>
        <taxon>Magnoliopsida</taxon>
        <taxon>eudicotyledons</taxon>
        <taxon>Gunneridae</taxon>
        <taxon>Pentapetalae</taxon>
        <taxon>rosids</taxon>
        <taxon>malvids</taxon>
        <taxon>Malvales</taxon>
        <taxon>Malvaceae</taxon>
        <taxon>Malvoideae</taxon>
        <taxon>Hibiscus</taxon>
    </lineage>
</organism>
<reference evidence="1 2" key="1">
    <citation type="journal article" date="2024" name="G3 (Bethesda)">
        <title>Genome assembly of Hibiscus sabdariffa L. provides insights into metabolisms of medicinal natural products.</title>
        <authorList>
            <person name="Kim T."/>
        </authorList>
    </citation>
    <scope>NUCLEOTIDE SEQUENCE [LARGE SCALE GENOMIC DNA]</scope>
    <source>
        <strain evidence="1">TK-2024</strain>
        <tissue evidence="1">Old leaves</tissue>
    </source>
</reference>
<evidence type="ECO:0000313" key="1">
    <source>
        <dbReference type="EMBL" id="KAK8498354.1"/>
    </source>
</evidence>
<gene>
    <name evidence="1" type="ORF">V6N12_032907</name>
</gene>
<evidence type="ECO:0000313" key="2">
    <source>
        <dbReference type="Proteomes" id="UP001472677"/>
    </source>
</evidence>